<dbReference type="Pfam" id="PF00009">
    <property type="entry name" value="GTP_EFTU"/>
    <property type="match status" value="1"/>
</dbReference>
<evidence type="ECO:0000256" key="4">
    <source>
        <dbReference type="ARBA" id="ARBA00022917"/>
    </source>
</evidence>
<keyword evidence="2" id="KW-0963">Cytoplasm</keyword>
<sequence length="634" mass="68612">MIVGTAGHIDHGKTALVKALTGVDGDRLDEEKTRGITIELGFAYADLGSGNIMGFVDVPGHERLIHTMVAGAGSIDVALLVVAADDGIMPQTLEHLAIIEQLGISRAIVAMTKADLATPERRAEVAAQIQTTLASTSLSSTPIIPVSSHTGEGIDTLRCALLKCEADTAARHVTGPLRFAVDRSFTLPGVGTVVTGIVLAGQVSIDDHIVVSPSGLHARVRGIHAQNRKASLGLAGQRCALNLVGDGITKDAVHRGDMILDASLHAPTDRIDAEFTLLASEPKAVNIWFPARLHSHAVETGVRLVPLQTAIAPGTTGLVQLVLERPIAAAFGDRFVLRDTSASRTIGGGRFLDLRAPQRKRGTPERLAALAALSLTPPHQALAALARLAPVDAPAFIRDRALAPSALSSVVAQADVSLIGHIALSQEKLDALRQCLHEQLETFHAENPDLSGIGREKLRLLLSPRLPKEAFLVFLNAESEARRVVLDGAFVRLPGHEVRLSVEEEALFERIQPQLLGEGRFRPPRVRDFAKAFDADERDVRKLLRLTQKLGRTDQIANDHFFAREVTREMVEIIRDLAAQSEDGWFSAPAFRDRVNNGRKVAIEIMDFFDRLGLTLRKGDMRRLNPHRTDLFGD</sequence>
<accession>A0ABS8CDB5</accession>
<evidence type="ECO:0000259" key="6">
    <source>
        <dbReference type="PROSITE" id="PS51722"/>
    </source>
</evidence>
<dbReference type="CDD" id="cd15491">
    <property type="entry name" value="selB_III"/>
    <property type="match status" value="1"/>
</dbReference>
<evidence type="ECO:0000313" key="8">
    <source>
        <dbReference type="Proteomes" id="UP000776983"/>
    </source>
</evidence>
<keyword evidence="5" id="KW-0342">GTP-binding</keyword>
<dbReference type="PRINTS" id="PR00315">
    <property type="entry name" value="ELONGATNFCT"/>
</dbReference>
<dbReference type="PANTHER" id="PTHR43721:SF22">
    <property type="entry name" value="ELONGATION FACTOR TU, MITOCHONDRIAL"/>
    <property type="match status" value="1"/>
</dbReference>
<comment type="caution">
    <text evidence="7">The sequence shown here is derived from an EMBL/GenBank/DDBJ whole genome shotgun (WGS) entry which is preliminary data.</text>
</comment>
<dbReference type="Pfam" id="PF09106">
    <property type="entry name" value="WHD_2nd_SelB"/>
    <property type="match status" value="1"/>
</dbReference>
<dbReference type="NCBIfam" id="TIGR00475">
    <property type="entry name" value="selB"/>
    <property type="match status" value="1"/>
</dbReference>
<dbReference type="InterPro" id="IPR009000">
    <property type="entry name" value="Transl_B-barrel_sf"/>
</dbReference>
<dbReference type="Gene3D" id="3.40.50.300">
    <property type="entry name" value="P-loop containing nucleotide triphosphate hydrolases"/>
    <property type="match status" value="1"/>
</dbReference>
<dbReference type="InterPro" id="IPR050055">
    <property type="entry name" value="EF-Tu_GTPase"/>
</dbReference>
<dbReference type="InterPro" id="IPR057335">
    <property type="entry name" value="Beta-barrel_SelB"/>
</dbReference>
<dbReference type="Pfam" id="PF25461">
    <property type="entry name" value="Beta-barrel_SelB"/>
    <property type="match status" value="1"/>
</dbReference>
<keyword evidence="4" id="KW-0648">Protein biosynthesis</keyword>
<dbReference type="GO" id="GO:0003746">
    <property type="term" value="F:translation elongation factor activity"/>
    <property type="evidence" value="ECO:0007669"/>
    <property type="project" value="UniProtKB-KW"/>
</dbReference>
<keyword evidence="8" id="KW-1185">Reference proteome</keyword>
<dbReference type="RefSeq" id="WP_226954375.1">
    <property type="nucleotide sequence ID" value="NZ_JACDXW010000004.1"/>
</dbReference>
<gene>
    <name evidence="7" type="primary">selB</name>
    <name evidence="7" type="ORF">H0484_09690</name>
</gene>
<organism evidence="7 8">
    <name type="scientific">Mesopusillimonas faecipullorum</name>
    <dbReference type="NCBI Taxonomy" id="2755040"/>
    <lineage>
        <taxon>Bacteria</taxon>
        <taxon>Pseudomonadati</taxon>
        <taxon>Pseudomonadota</taxon>
        <taxon>Betaproteobacteria</taxon>
        <taxon>Burkholderiales</taxon>
        <taxon>Alcaligenaceae</taxon>
        <taxon>Mesopusillimonas</taxon>
    </lineage>
</organism>
<dbReference type="InterPro" id="IPR000795">
    <property type="entry name" value="T_Tr_GTP-bd_dom"/>
</dbReference>
<dbReference type="SUPFAM" id="SSF50465">
    <property type="entry name" value="EF-Tu/eEF-1alpha/eIF2-gamma C-terminal domain"/>
    <property type="match status" value="1"/>
</dbReference>
<keyword evidence="7" id="KW-0251">Elongation factor</keyword>
<evidence type="ECO:0000256" key="2">
    <source>
        <dbReference type="ARBA" id="ARBA00022490"/>
    </source>
</evidence>
<dbReference type="Gene3D" id="2.40.30.10">
    <property type="entry name" value="Translation factors"/>
    <property type="match status" value="1"/>
</dbReference>
<dbReference type="InterPro" id="IPR036390">
    <property type="entry name" value="WH_DNA-bd_sf"/>
</dbReference>
<evidence type="ECO:0000256" key="5">
    <source>
        <dbReference type="ARBA" id="ARBA00023134"/>
    </source>
</evidence>
<dbReference type="Proteomes" id="UP000776983">
    <property type="component" value="Unassembled WGS sequence"/>
</dbReference>
<dbReference type="EMBL" id="JACDXW010000004">
    <property type="protein sequence ID" value="MCB5364017.1"/>
    <property type="molecule type" value="Genomic_DNA"/>
</dbReference>
<dbReference type="PANTHER" id="PTHR43721">
    <property type="entry name" value="ELONGATION FACTOR TU-RELATED"/>
    <property type="match status" value="1"/>
</dbReference>
<dbReference type="SUPFAM" id="SSF50447">
    <property type="entry name" value="Translation proteins"/>
    <property type="match status" value="1"/>
</dbReference>
<proteinExistence type="predicted"/>
<dbReference type="InterPro" id="IPR015190">
    <property type="entry name" value="Elong_fac_SelB-wing-hlx_typ-2"/>
</dbReference>
<keyword evidence="3" id="KW-0547">Nucleotide-binding</keyword>
<dbReference type="Gene3D" id="1.10.10.10">
    <property type="entry name" value="Winged helix-like DNA-binding domain superfamily/Winged helix DNA-binding domain"/>
    <property type="match status" value="3"/>
</dbReference>
<name>A0ABS8CDB5_9BURK</name>
<protein>
    <submittedName>
        <fullName evidence="7">Selenocysteine-specific translation elongation factor</fullName>
    </submittedName>
</protein>
<dbReference type="InterPro" id="IPR004535">
    <property type="entry name" value="Transl_elong_SelB"/>
</dbReference>
<feature type="domain" description="Tr-type G" evidence="6">
    <location>
        <begin position="1"/>
        <end position="170"/>
    </location>
</feature>
<reference evidence="7 8" key="1">
    <citation type="submission" date="2020-07" db="EMBL/GenBank/DDBJ databases">
        <title>Pusillimonas sp. nov., isolated from poultry manure in Taiwan.</title>
        <authorList>
            <person name="Lin S.-Y."/>
            <person name="Tang Y.-S."/>
            <person name="Young C.-C."/>
        </authorList>
    </citation>
    <scope>NUCLEOTIDE SEQUENCE [LARGE SCALE GENOMIC DNA]</scope>
    <source>
        <strain evidence="7 8">CC-YST705</strain>
    </source>
</reference>
<comment type="subcellular location">
    <subcellularLocation>
        <location evidence="1">Cytoplasm</location>
    </subcellularLocation>
</comment>
<dbReference type="CDD" id="cd04171">
    <property type="entry name" value="SelB"/>
    <property type="match status" value="1"/>
</dbReference>
<dbReference type="SUPFAM" id="SSF46785">
    <property type="entry name" value="Winged helix' DNA-binding domain"/>
    <property type="match status" value="3"/>
</dbReference>
<evidence type="ECO:0000313" key="7">
    <source>
        <dbReference type="EMBL" id="MCB5364017.1"/>
    </source>
</evidence>
<dbReference type="PROSITE" id="PS51722">
    <property type="entry name" value="G_TR_2"/>
    <property type="match status" value="1"/>
</dbReference>
<dbReference type="InterPro" id="IPR027417">
    <property type="entry name" value="P-loop_NTPase"/>
</dbReference>
<dbReference type="InterPro" id="IPR036388">
    <property type="entry name" value="WH-like_DNA-bd_sf"/>
</dbReference>
<evidence type="ECO:0000256" key="3">
    <source>
        <dbReference type="ARBA" id="ARBA00022741"/>
    </source>
</evidence>
<evidence type="ECO:0000256" key="1">
    <source>
        <dbReference type="ARBA" id="ARBA00004496"/>
    </source>
</evidence>
<dbReference type="InterPro" id="IPR009001">
    <property type="entry name" value="Transl_elong_EF1A/Init_IF2_C"/>
</dbReference>
<dbReference type="Pfam" id="PF09107">
    <property type="entry name" value="WHD_3rd_SelB"/>
    <property type="match status" value="1"/>
</dbReference>
<dbReference type="InterPro" id="IPR015191">
    <property type="entry name" value="SelB_WHD4"/>
</dbReference>
<dbReference type="SUPFAM" id="SSF52540">
    <property type="entry name" value="P-loop containing nucleoside triphosphate hydrolases"/>
    <property type="match status" value="1"/>
</dbReference>